<dbReference type="PROSITE" id="PS51782">
    <property type="entry name" value="LYSM"/>
    <property type="match status" value="2"/>
</dbReference>
<dbReference type="SUPFAM" id="SSF51261">
    <property type="entry name" value="Duplicated hybrid motif"/>
    <property type="match status" value="1"/>
</dbReference>
<dbReference type="InterPro" id="IPR036779">
    <property type="entry name" value="LysM_dom_sf"/>
</dbReference>
<organism evidence="3 4">
    <name type="scientific">Deinococcus reticulitermitis</name>
    <dbReference type="NCBI Taxonomy" id="856736"/>
    <lineage>
        <taxon>Bacteria</taxon>
        <taxon>Thermotogati</taxon>
        <taxon>Deinococcota</taxon>
        <taxon>Deinococci</taxon>
        <taxon>Deinococcales</taxon>
        <taxon>Deinococcaceae</taxon>
        <taxon>Deinococcus</taxon>
    </lineage>
</organism>
<dbReference type="Gene3D" id="2.70.70.10">
    <property type="entry name" value="Glucose Permease (Domain IIA)"/>
    <property type="match status" value="1"/>
</dbReference>
<feature type="signal peptide" evidence="1">
    <location>
        <begin position="1"/>
        <end position="19"/>
    </location>
</feature>
<gene>
    <name evidence="3" type="ORF">SAMN04488058_1301</name>
</gene>
<dbReference type="GO" id="GO:0004222">
    <property type="term" value="F:metalloendopeptidase activity"/>
    <property type="evidence" value="ECO:0007669"/>
    <property type="project" value="TreeGrafter"/>
</dbReference>
<dbReference type="Gene3D" id="3.10.350.10">
    <property type="entry name" value="LysM domain"/>
    <property type="match status" value="2"/>
</dbReference>
<proteinExistence type="predicted"/>
<evidence type="ECO:0000313" key="3">
    <source>
        <dbReference type="EMBL" id="SEJ89198.1"/>
    </source>
</evidence>
<dbReference type="InterPro" id="IPR018392">
    <property type="entry name" value="LysM"/>
</dbReference>
<dbReference type="Pfam" id="PF01476">
    <property type="entry name" value="LysM"/>
    <property type="match status" value="2"/>
</dbReference>
<dbReference type="AlphaFoldDB" id="A0A1H7CHU3"/>
<feature type="chain" id="PRO_5011468352" evidence="1">
    <location>
        <begin position="20"/>
        <end position="256"/>
    </location>
</feature>
<dbReference type="Proteomes" id="UP000199223">
    <property type="component" value="Unassembled WGS sequence"/>
</dbReference>
<dbReference type="OrthoDB" id="9814460at2"/>
<dbReference type="SUPFAM" id="SSF54106">
    <property type="entry name" value="LysM domain"/>
    <property type="match status" value="2"/>
</dbReference>
<dbReference type="PANTHER" id="PTHR21666">
    <property type="entry name" value="PEPTIDASE-RELATED"/>
    <property type="match status" value="1"/>
</dbReference>
<keyword evidence="1" id="KW-0732">Signal</keyword>
<dbReference type="SMART" id="SM00257">
    <property type="entry name" value="LysM"/>
    <property type="match status" value="2"/>
</dbReference>
<protein>
    <submittedName>
        <fullName evidence="3">Murein DD-endopeptidase MepM and murein hydrolase activator NlpD, contain LysM domain</fullName>
    </submittedName>
</protein>
<dbReference type="EMBL" id="FNZA01000030">
    <property type="protein sequence ID" value="SEJ89198.1"/>
    <property type="molecule type" value="Genomic_DNA"/>
</dbReference>
<name>A0A1H7CHU3_9DEIO</name>
<feature type="domain" description="LysM" evidence="2">
    <location>
        <begin position="20"/>
        <end position="64"/>
    </location>
</feature>
<keyword evidence="4" id="KW-1185">Reference proteome</keyword>
<reference evidence="4" key="1">
    <citation type="submission" date="2016-10" db="EMBL/GenBank/DDBJ databases">
        <authorList>
            <person name="Varghese N."/>
            <person name="Submissions S."/>
        </authorList>
    </citation>
    <scope>NUCLEOTIDE SEQUENCE [LARGE SCALE GENOMIC DNA]</scope>
    <source>
        <strain evidence="4">CGMCC 1.10218</strain>
    </source>
</reference>
<dbReference type="CDD" id="cd00118">
    <property type="entry name" value="LysM"/>
    <property type="match status" value="2"/>
</dbReference>
<keyword evidence="3" id="KW-0378">Hydrolase</keyword>
<dbReference type="STRING" id="856736.SAMN04488058_1301"/>
<dbReference type="InterPro" id="IPR016047">
    <property type="entry name" value="M23ase_b-sheet_dom"/>
</dbReference>
<evidence type="ECO:0000256" key="1">
    <source>
        <dbReference type="SAM" id="SignalP"/>
    </source>
</evidence>
<dbReference type="InterPro" id="IPR050570">
    <property type="entry name" value="Cell_wall_metabolism_enzyme"/>
</dbReference>
<sequence length="256" mass="26947">MRLPLLLTFALMGFSVAAAATVNAQAGDTLQRMAVRYGTTTQALVRANPSLPQGPLRAGTRVTLPATAVRVWSVRAGDTLSGIAQRERTTVAALVAANRGLDQQRPLMIGQKLLLPTPRAAAAPRSAAGAVARPVSIRVTAVMPVSGRVTTPYREGHLSVDLAAPTGTPIRAAAPGVVTQSYFDSKSGWGWTVLVDHGNGLQTRYSHNSANLVSVGHRVEAGQVIARVGSTGNSTGPHLDYRVTYQGQPIHPFSLY</sequence>
<accession>A0A1H7CHU3</accession>
<feature type="domain" description="LysM" evidence="2">
    <location>
        <begin position="70"/>
        <end position="115"/>
    </location>
</feature>
<dbReference type="PANTHER" id="PTHR21666:SF270">
    <property type="entry name" value="MUREIN HYDROLASE ACTIVATOR ENVC"/>
    <property type="match status" value="1"/>
</dbReference>
<dbReference type="Pfam" id="PF01551">
    <property type="entry name" value="Peptidase_M23"/>
    <property type="match status" value="1"/>
</dbReference>
<evidence type="ECO:0000313" key="4">
    <source>
        <dbReference type="Proteomes" id="UP000199223"/>
    </source>
</evidence>
<dbReference type="CDD" id="cd12797">
    <property type="entry name" value="M23_peptidase"/>
    <property type="match status" value="1"/>
</dbReference>
<dbReference type="InterPro" id="IPR011055">
    <property type="entry name" value="Dup_hybrid_motif"/>
</dbReference>
<evidence type="ECO:0000259" key="2">
    <source>
        <dbReference type="PROSITE" id="PS51782"/>
    </source>
</evidence>